<dbReference type="InterPro" id="IPR002123">
    <property type="entry name" value="Plipid/glycerol_acylTrfase"/>
</dbReference>
<evidence type="ECO:0000256" key="1">
    <source>
        <dbReference type="ARBA" id="ARBA00008655"/>
    </source>
</evidence>
<dbReference type="Pfam" id="PF16076">
    <property type="entry name" value="Acyltransf_C"/>
    <property type="match status" value="1"/>
</dbReference>
<keyword evidence="4" id="KW-0812">Transmembrane</keyword>
<dbReference type="SMART" id="SM00563">
    <property type="entry name" value="PlsC"/>
    <property type="match status" value="1"/>
</dbReference>
<feature type="domain" description="Phospholipid/glycerol acyltransferase" evidence="5">
    <location>
        <begin position="6"/>
        <end position="133"/>
    </location>
</feature>
<evidence type="ECO:0000313" key="6">
    <source>
        <dbReference type="EMBL" id="RKP23570.1"/>
    </source>
</evidence>
<dbReference type="PANTHER" id="PTHR10983:SF16">
    <property type="entry name" value="LYSOCARDIOLIPIN ACYLTRANSFERASE 1"/>
    <property type="match status" value="1"/>
</dbReference>
<dbReference type="CDD" id="cd07990">
    <property type="entry name" value="LPLAT_LCLAT1-like"/>
    <property type="match status" value="1"/>
</dbReference>
<keyword evidence="3 6" id="KW-0012">Acyltransferase</keyword>
<gene>
    <name evidence="6" type="ORF">SYNPS1DRAFT_18384</name>
</gene>
<evidence type="ECO:0000259" key="5">
    <source>
        <dbReference type="SMART" id="SM00563"/>
    </source>
</evidence>
<dbReference type="EMBL" id="KZ990864">
    <property type="protein sequence ID" value="RKP23570.1"/>
    <property type="molecule type" value="Genomic_DNA"/>
</dbReference>
<dbReference type="AlphaFoldDB" id="A0A4P9YX87"/>
<organism evidence="6 7">
    <name type="scientific">Syncephalis pseudoplumigaleata</name>
    <dbReference type="NCBI Taxonomy" id="1712513"/>
    <lineage>
        <taxon>Eukaryota</taxon>
        <taxon>Fungi</taxon>
        <taxon>Fungi incertae sedis</taxon>
        <taxon>Zoopagomycota</taxon>
        <taxon>Zoopagomycotina</taxon>
        <taxon>Zoopagomycetes</taxon>
        <taxon>Zoopagales</taxon>
        <taxon>Piptocephalidaceae</taxon>
        <taxon>Syncephalis</taxon>
    </lineage>
</organism>
<dbReference type="GO" id="GO:0016746">
    <property type="term" value="F:acyltransferase activity"/>
    <property type="evidence" value="ECO:0007669"/>
    <property type="project" value="UniProtKB-KW"/>
</dbReference>
<name>A0A4P9YX87_9FUNG</name>
<feature type="non-terminal residue" evidence="6">
    <location>
        <position position="1"/>
    </location>
</feature>
<dbReference type="GO" id="GO:0005783">
    <property type="term" value="C:endoplasmic reticulum"/>
    <property type="evidence" value="ECO:0007669"/>
    <property type="project" value="TreeGrafter"/>
</dbReference>
<dbReference type="Proteomes" id="UP000278143">
    <property type="component" value="Unassembled WGS sequence"/>
</dbReference>
<feature type="transmembrane region" description="Helical" evidence="4">
    <location>
        <begin position="251"/>
        <end position="272"/>
    </location>
</feature>
<reference evidence="7" key="1">
    <citation type="journal article" date="2018" name="Nat. Microbiol.">
        <title>Leveraging single-cell genomics to expand the fungal tree of life.</title>
        <authorList>
            <person name="Ahrendt S.R."/>
            <person name="Quandt C.A."/>
            <person name="Ciobanu D."/>
            <person name="Clum A."/>
            <person name="Salamov A."/>
            <person name="Andreopoulos B."/>
            <person name="Cheng J.F."/>
            <person name="Woyke T."/>
            <person name="Pelin A."/>
            <person name="Henrissat B."/>
            <person name="Reynolds N.K."/>
            <person name="Benny G.L."/>
            <person name="Smith M.E."/>
            <person name="James T.Y."/>
            <person name="Grigoriev I.V."/>
        </authorList>
    </citation>
    <scope>NUCLEOTIDE SEQUENCE [LARGE SCALE GENOMIC DNA]</scope>
    <source>
        <strain evidence="7">Benny S71-1</strain>
    </source>
</reference>
<dbReference type="PANTHER" id="PTHR10983">
    <property type="entry name" value="1-ACYLGLYCEROL-3-PHOSPHATE ACYLTRANSFERASE-RELATED"/>
    <property type="match status" value="1"/>
</dbReference>
<dbReference type="Pfam" id="PF01553">
    <property type="entry name" value="Acyltransferase"/>
    <property type="match status" value="1"/>
</dbReference>
<evidence type="ECO:0000256" key="2">
    <source>
        <dbReference type="ARBA" id="ARBA00022679"/>
    </source>
</evidence>
<accession>A0A4P9YX87</accession>
<dbReference type="InterPro" id="IPR032098">
    <property type="entry name" value="Acyltransf_C"/>
</dbReference>
<evidence type="ECO:0000313" key="7">
    <source>
        <dbReference type="Proteomes" id="UP000278143"/>
    </source>
</evidence>
<evidence type="ECO:0000256" key="4">
    <source>
        <dbReference type="SAM" id="Phobius"/>
    </source>
</evidence>
<sequence length="277" mass="32315">RLPKRVVIVANHQVYPDFVFIWILAYLAKFHGAMMIFLKDGFKNTPIVGWGMRFFDFVFLRRRWEADRELITRRVNLLKSGWEREDPLAMLIFPEGTILTEGTKETMIRYAEKEQLTIPLPRHCLLPRITGIQHVLRELRDGDVDYLYDVTVAFEGVPPGSYPHEIYTLRSVYMLGGAPPAIHLHIRRWHIATQLPSIDDTDAFTDWLRARWMEKDRLLDRFYTTGSMAEGSTPTERAAQTVVRPVAARNALVELLPIFLVALVYIVLWRYISCLLW</sequence>
<feature type="transmembrane region" description="Helical" evidence="4">
    <location>
        <begin position="20"/>
        <end position="38"/>
    </location>
</feature>
<keyword evidence="4" id="KW-1133">Transmembrane helix</keyword>
<dbReference type="SUPFAM" id="SSF69593">
    <property type="entry name" value="Glycerol-3-phosphate (1)-acyltransferase"/>
    <property type="match status" value="1"/>
</dbReference>
<evidence type="ECO:0000256" key="3">
    <source>
        <dbReference type="ARBA" id="ARBA00023315"/>
    </source>
</evidence>
<dbReference type="OrthoDB" id="189226at2759"/>
<proteinExistence type="inferred from homology"/>
<comment type="similarity">
    <text evidence="1">Belongs to the 1-acyl-sn-glycerol-3-phosphate acyltransferase family.</text>
</comment>
<dbReference type="GO" id="GO:0036149">
    <property type="term" value="P:phosphatidylinositol acyl-chain remodeling"/>
    <property type="evidence" value="ECO:0007669"/>
    <property type="project" value="TreeGrafter"/>
</dbReference>
<keyword evidence="4" id="KW-0472">Membrane</keyword>
<keyword evidence="2 6" id="KW-0808">Transferase</keyword>
<keyword evidence="7" id="KW-1185">Reference proteome</keyword>
<protein>
    <submittedName>
        <fullName evidence="6">Acyltransferase-domain-containing protein</fullName>
    </submittedName>
</protein>